<gene>
    <name evidence="2" type="ORF">IC614_02720</name>
</gene>
<dbReference type="AlphaFoldDB" id="A0A7T2GKH7"/>
<dbReference type="EMBL" id="CP065592">
    <property type="protein sequence ID" value="QPQ55535.1"/>
    <property type="molecule type" value="Genomic_DNA"/>
</dbReference>
<accession>A0A7T2GKH7</accession>
<feature type="region of interest" description="Disordered" evidence="1">
    <location>
        <begin position="1"/>
        <end position="76"/>
    </location>
</feature>
<evidence type="ECO:0000256" key="1">
    <source>
        <dbReference type="SAM" id="MobiDB-lite"/>
    </source>
</evidence>
<dbReference type="RefSeq" id="WP_200972207.1">
    <property type="nucleotide sequence ID" value="NZ_CP065592.1"/>
</dbReference>
<proteinExistence type="predicted"/>
<sequence>MRETKPFASLSSGLLARKGMAKPAMRPQGFGNFGGMEDLGWNDMGQGRPTLPPVAEPVTERQPNPVAGLTPGPVVENFTPAKLPEAPVVIEQQRDLVEHFGDSAAPAAKEDTPAPRKRQALDPARENVKLPHSRVVPGAKGKAAFTLRLDPERHLRLRLAAAVTRQSAQMLVTGALDTYLDGLTELQGVSVPGQIN</sequence>
<dbReference type="Proteomes" id="UP000594873">
    <property type="component" value="Chromosome"/>
</dbReference>
<name>A0A7T2GKH7_9SPHN</name>
<evidence type="ECO:0000313" key="3">
    <source>
        <dbReference type="Proteomes" id="UP000594873"/>
    </source>
</evidence>
<organism evidence="2 3">
    <name type="scientific">Allosphingosinicella flava</name>
    <dbReference type="NCBI Taxonomy" id="2771430"/>
    <lineage>
        <taxon>Bacteria</taxon>
        <taxon>Pseudomonadati</taxon>
        <taxon>Pseudomonadota</taxon>
        <taxon>Alphaproteobacteria</taxon>
        <taxon>Sphingomonadales</taxon>
        <taxon>Sphingomonadaceae</taxon>
        <taxon>Allosphingosinicella</taxon>
    </lineage>
</organism>
<dbReference type="KEGG" id="sflv:IC614_02720"/>
<protein>
    <submittedName>
        <fullName evidence="2">Uncharacterized protein</fullName>
    </submittedName>
</protein>
<keyword evidence="3" id="KW-1185">Reference proteome</keyword>
<evidence type="ECO:0000313" key="2">
    <source>
        <dbReference type="EMBL" id="QPQ55535.1"/>
    </source>
</evidence>
<reference evidence="2 3" key="1">
    <citation type="submission" date="2020-11" db="EMBL/GenBank/DDBJ databases">
        <title>Genome seq and assembly of Sphingosinicella sp.</title>
        <authorList>
            <person name="Chhetri G."/>
        </authorList>
    </citation>
    <scope>NUCLEOTIDE SEQUENCE [LARGE SCALE GENOMIC DNA]</scope>
    <source>
        <strain evidence="2 3">UDD2</strain>
    </source>
</reference>